<reference evidence="9" key="1">
    <citation type="journal article" date="2023" name="Science">
        <title>Genome structures resolve the early diversification of teleost fishes.</title>
        <authorList>
            <person name="Parey E."/>
            <person name="Louis A."/>
            <person name="Montfort J."/>
            <person name="Bouchez O."/>
            <person name="Roques C."/>
            <person name="Iampietro C."/>
            <person name="Lluch J."/>
            <person name="Castinel A."/>
            <person name="Donnadieu C."/>
            <person name="Desvignes T."/>
            <person name="Floi Bucao C."/>
            <person name="Jouanno E."/>
            <person name="Wen M."/>
            <person name="Mejri S."/>
            <person name="Dirks R."/>
            <person name="Jansen H."/>
            <person name="Henkel C."/>
            <person name="Chen W.J."/>
            <person name="Zahm M."/>
            <person name="Cabau C."/>
            <person name="Klopp C."/>
            <person name="Thompson A.W."/>
            <person name="Robinson-Rechavi M."/>
            <person name="Braasch I."/>
            <person name="Lecointre G."/>
            <person name="Bobe J."/>
            <person name="Postlethwait J.H."/>
            <person name="Berthelot C."/>
            <person name="Roest Crollius H."/>
            <person name="Guiguen Y."/>
        </authorList>
    </citation>
    <scope>NUCLEOTIDE SEQUENCE</scope>
    <source>
        <strain evidence="9">Concon-B</strain>
    </source>
</reference>
<comment type="caution">
    <text evidence="9">The sequence shown here is derived from an EMBL/GenBank/DDBJ whole genome shotgun (WGS) entry which is preliminary data.</text>
</comment>
<evidence type="ECO:0000256" key="4">
    <source>
        <dbReference type="ARBA" id="ARBA00023054"/>
    </source>
</evidence>
<feature type="region of interest" description="Disordered" evidence="7">
    <location>
        <begin position="347"/>
        <end position="490"/>
    </location>
</feature>
<evidence type="ECO:0000259" key="8">
    <source>
        <dbReference type="Pfam" id="PF15304"/>
    </source>
</evidence>
<evidence type="ECO:0000256" key="5">
    <source>
        <dbReference type="ARBA" id="ARBA00023136"/>
    </source>
</evidence>
<evidence type="ECO:0000256" key="7">
    <source>
        <dbReference type="SAM" id="MobiDB-lite"/>
    </source>
</evidence>
<feature type="compositionally biased region" description="Polar residues" evidence="7">
    <location>
        <begin position="473"/>
        <end position="490"/>
    </location>
</feature>
<keyword evidence="5" id="KW-0472">Membrane</keyword>
<dbReference type="GO" id="GO:0005886">
    <property type="term" value="C:plasma membrane"/>
    <property type="evidence" value="ECO:0007669"/>
    <property type="project" value="UniProtKB-SubCell"/>
</dbReference>
<dbReference type="Pfam" id="PF15304">
    <property type="entry name" value="AKAP2_C"/>
    <property type="match status" value="1"/>
</dbReference>
<keyword evidence="4" id="KW-0175">Coiled coil</keyword>
<comment type="subcellular location">
    <subcellularLocation>
        <location evidence="1">Cell membrane</location>
        <topology evidence="1">Lipid-anchor</topology>
        <orientation evidence="1">Cytoplasmic side</orientation>
    </subcellularLocation>
</comment>
<feature type="domain" description="A-kinase anchor protein 2 C-terminal" evidence="8">
    <location>
        <begin position="420"/>
        <end position="664"/>
    </location>
</feature>
<feature type="compositionally biased region" description="Basic and acidic residues" evidence="7">
    <location>
        <begin position="458"/>
        <end position="472"/>
    </location>
</feature>
<gene>
    <name evidence="9" type="ORF">COCON_G00151380</name>
</gene>
<evidence type="ECO:0000256" key="3">
    <source>
        <dbReference type="ARBA" id="ARBA00022553"/>
    </source>
</evidence>
<feature type="compositionally biased region" description="Polar residues" evidence="7">
    <location>
        <begin position="372"/>
        <end position="387"/>
    </location>
</feature>
<keyword evidence="10" id="KW-1185">Reference proteome</keyword>
<feature type="compositionally biased region" description="Polar residues" evidence="7">
    <location>
        <begin position="413"/>
        <end position="431"/>
    </location>
</feature>
<feature type="region of interest" description="Disordered" evidence="7">
    <location>
        <begin position="1"/>
        <end position="26"/>
    </location>
</feature>
<evidence type="ECO:0000313" key="9">
    <source>
        <dbReference type="EMBL" id="KAJ8262681.1"/>
    </source>
</evidence>
<feature type="region of interest" description="Disordered" evidence="7">
    <location>
        <begin position="202"/>
        <end position="230"/>
    </location>
</feature>
<evidence type="ECO:0000313" key="10">
    <source>
        <dbReference type="Proteomes" id="UP001152803"/>
    </source>
</evidence>
<dbReference type="PANTHER" id="PTHR10498:SF24">
    <property type="entry name" value="A-KINASE ANCHOR PROTEIN 2 ISOFORM 3 (AKAP2)"/>
    <property type="match status" value="1"/>
</dbReference>
<evidence type="ECO:0000256" key="2">
    <source>
        <dbReference type="ARBA" id="ARBA00022475"/>
    </source>
</evidence>
<dbReference type="OrthoDB" id="8774991at2759"/>
<keyword evidence="3" id="KW-0597">Phosphoprotein</keyword>
<evidence type="ECO:0000256" key="1">
    <source>
        <dbReference type="ARBA" id="ARBA00004342"/>
    </source>
</evidence>
<feature type="compositionally biased region" description="Basic and acidic residues" evidence="7">
    <location>
        <begin position="209"/>
        <end position="224"/>
    </location>
</feature>
<keyword evidence="6" id="KW-0449">Lipoprotein</keyword>
<protein>
    <recommendedName>
        <fullName evidence="8">A-kinase anchor protein 2 C-terminal domain-containing protein</fullName>
    </recommendedName>
</protein>
<organism evidence="9 10">
    <name type="scientific">Conger conger</name>
    <name type="common">Conger eel</name>
    <name type="synonym">Muraena conger</name>
    <dbReference type="NCBI Taxonomy" id="82655"/>
    <lineage>
        <taxon>Eukaryota</taxon>
        <taxon>Metazoa</taxon>
        <taxon>Chordata</taxon>
        <taxon>Craniata</taxon>
        <taxon>Vertebrata</taxon>
        <taxon>Euteleostomi</taxon>
        <taxon>Actinopterygii</taxon>
        <taxon>Neopterygii</taxon>
        <taxon>Teleostei</taxon>
        <taxon>Anguilliformes</taxon>
        <taxon>Congridae</taxon>
        <taxon>Conger</taxon>
    </lineage>
</organism>
<dbReference type="PANTHER" id="PTHR10498">
    <property type="entry name" value="PARALEMMIN-RELATED"/>
    <property type="match status" value="1"/>
</dbReference>
<dbReference type="Proteomes" id="UP001152803">
    <property type="component" value="Unassembled WGS sequence"/>
</dbReference>
<proteinExistence type="predicted"/>
<accession>A0A9Q1D896</accession>
<name>A0A9Q1D896_CONCO</name>
<keyword evidence="2" id="KW-1003">Cell membrane</keyword>
<dbReference type="EMBL" id="JAFJMO010000011">
    <property type="protein sequence ID" value="KAJ8262681.1"/>
    <property type="molecule type" value="Genomic_DNA"/>
</dbReference>
<dbReference type="AlphaFoldDB" id="A0A9Q1D896"/>
<evidence type="ECO:0000256" key="6">
    <source>
        <dbReference type="ARBA" id="ARBA00023288"/>
    </source>
</evidence>
<dbReference type="InterPro" id="IPR029304">
    <property type="entry name" value="AKAP2_C"/>
</dbReference>
<feature type="region of interest" description="Disordered" evidence="7">
    <location>
        <begin position="508"/>
        <end position="534"/>
    </location>
</feature>
<sequence>MEAPFHNTQIENQLVCSPTNDQNGFTDRQDSMEAVAMGKMALEENMSDSVFGINSSRPSSSGLTAIDTSDSEPSALVPDIQTAHIKTDVAEGKKIACTDEDSDHRNPVGHLEMVGHDCKALTTLKKEARFELRAFQEEKKPSKLFDCSSEKEPVRVKKVRDSEEMDELERERQELIHSQAVKKNPGIATKWWNPPQIKTIEEDLDPEQLESHRKYQERKQKKLESSNVQQELPAETDVSFILVENIKKEDLQIEATHELCSAGAEATHQEMSTWEKATEVKTQSVDDHPTDIGTEQARIENKLNERNEMQENCGDFTCAQTVVTLLEDLELSSANSSCHNEEIDSGLDELSVQSRDTAPQELLSNDLRMDNVSDSGTSNEATSSFLENSLGDFSLPATPQATSPVNGEMGGSAPQSESGMSPSYPGTSLTEEPTEHHAIQQACESALTESPKESLPNPERDEEMHHETHVGESSESSNGKGFIQSPQTGGKQEFSYFSKYSDVAELRSTASMTRPRETEVSSGPFRLRSHKQRTLSRIEQEIRAAEEREQELKRQRQNTVASRKERTANIPTRLVVTAKTAPGKIHCVAFTQDCPSSPVLSDVSSDGSEASQRPKNFMQTLMDDYETHQVKRKEKMEDNRVLEATRVTRRQSNMAVRWEAGVYTNREEDEE</sequence>